<evidence type="ECO:0000259" key="3">
    <source>
        <dbReference type="Pfam" id="PF24855"/>
    </source>
</evidence>
<evidence type="ECO:0000256" key="1">
    <source>
        <dbReference type="SAM" id="MobiDB-lite"/>
    </source>
</evidence>
<protein>
    <recommendedName>
        <fullName evidence="3">DUF7729 domain-containing protein</fullName>
    </recommendedName>
</protein>
<dbReference type="KEGG" id="pgr:PGTG_16728"/>
<evidence type="ECO:0000256" key="2">
    <source>
        <dbReference type="SAM" id="SignalP"/>
    </source>
</evidence>
<dbReference type="InParanoid" id="E3L2B5"/>
<dbReference type="Pfam" id="PF24855">
    <property type="entry name" value="DUF7729"/>
    <property type="match status" value="1"/>
</dbReference>
<dbReference type="OMA" id="CNENTKS"/>
<evidence type="ECO:0000313" key="5">
    <source>
        <dbReference type="Proteomes" id="UP000008783"/>
    </source>
</evidence>
<dbReference type="PANTHER" id="PTHR34862">
    <property type="entry name" value="SPARK DOMAIN-CONTAINING PROTEIN"/>
    <property type="match status" value="1"/>
</dbReference>
<dbReference type="HOGENOM" id="CLU_080223_1_0_1"/>
<dbReference type="RefSeq" id="XP_003335121.1">
    <property type="nucleotide sequence ID" value="XM_003335073.1"/>
</dbReference>
<dbReference type="AlphaFoldDB" id="E3L2B5"/>
<reference key="1">
    <citation type="submission" date="2007-01" db="EMBL/GenBank/DDBJ databases">
        <title>The Genome Sequence of Puccinia graminis f. sp. tritici Strain CRL 75-36-700-3.</title>
        <authorList>
            <consortium name="The Broad Institute Genome Sequencing Platform"/>
            <person name="Birren B."/>
            <person name="Lander E."/>
            <person name="Galagan J."/>
            <person name="Nusbaum C."/>
            <person name="Devon K."/>
            <person name="Cuomo C."/>
            <person name="Jaffe D."/>
            <person name="Butler J."/>
            <person name="Alvarez P."/>
            <person name="Gnerre S."/>
            <person name="Grabherr M."/>
            <person name="Mauceli E."/>
            <person name="Brockman W."/>
            <person name="Young S."/>
            <person name="LaButti K."/>
            <person name="Sykes S."/>
            <person name="DeCaprio D."/>
            <person name="Crawford M."/>
            <person name="Koehrsen M."/>
            <person name="Engels R."/>
            <person name="Montgomery P."/>
            <person name="Pearson M."/>
            <person name="Howarth C."/>
            <person name="Larson L."/>
            <person name="White J."/>
            <person name="Zeng Q."/>
            <person name="Kodira C."/>
            <person name="Yandava C."/>
            <person name="Alvarado L."/>
            <person name="O'Leary S."/>
            <person name="Szabo L."/>
            <person name="Dean R."/>
            <person name="Schein J."/>
        </authorList>
    </citation>
    <scope>NUCLEOTIDE SEQUENCE</scope>
    <source>
        <strain>CRL 75-36-700-3</strain>
    </source>
</reference>
<name>E3L2B5_PUCGT</name>
<feature type="domain" description="DUF7729" evidence="3">
    <location>
        <begin position="69"/>
        <end position="176"/>
    </location>
</feature>
<dbReference type="OrthoDB" id="2536450at2759"/>
<proteinExistence type="predicted"/>
<keyword evidence="5" id="KW-1185">Reference proteome</keyword>
<feature type="chain" id="PRO_5003173952" description="DUF7729 domain-containing protein" evidence="2">
    <location>
        <begin position="24"/>
        <end position="279"/>
    </location>
</feature>
<dbReference type="GeneID" id="10530602"/>
<dbReference type="VEuPathDB" id="FungiDB:PGTG_16728"/>
<dbReference type="EMBL" id="DS178336">
    <property type="protein sequence ID" value="EFP90702.1"/>
    <property type="molecule type" value="Genomic_DNA"/>
</dbReference>
<feature type="region of interest" description="Disordered" evidence="1">
    <location>
        <begin position="258"/>
        <end position="279"/>
    </location>
</feature>
<dbReference type="InterPro" id="IPR056146">
    <property type="entry name" value="DUF7729"/>
</dbReference>
<dbReference type="PANTHER" id="PTHR34862:SF1">
    <property type="entry name" value="SPARK DOMAIN-CONTAINING PROTEIN"/>
    <property type="match status" value="1"/>
</dbReference>
<reference evidence="5" key="2">
    <citation type="journal article" date="2011" name="Proc. Natl. Acad. Sci. U.S.A.">
        <title>Obligate biotrophy features unraveled by the genomic analysis of rust fungi.</title>
        <authorList>
            <person name="Duplessis S."/>
            <person name="Cuomo C.A."/>
            <person name="Lin Y.-C."/>
            <person name="Aerts A."/>
            <person name="Tisserant E."/>
            <person name="Veneault-Fourrey C."/>
            <person name="Joly D.L."/>
            <person name="Hacquard S."/>
            <person name="Amselem J."/>
            <person name="Cantarel B.L."/>
            <person name="Chiu R."/>
            <person name="Coutinho P.M."/>
            <person name="Feau N."/>
            <person name="Field M."/>
            <person name="Frey P."/>
            <person name="Gelhaye E."/>
            <person name="Goldberg J."/>
            <person name="Grabherr M.G."/>
            <person name="Kodira C.D."/>
            <person name="Kohler A."/>
            <person name="Kuees U."/>
            <person name="Lindquist E.A."/>
            <person name="Lucas S.M."/>
            <person name="Mago R."/>
            <person name="Mauceli E."/>
            <person name="Morin E."/>
            <person name="Murat C."/>
            <person name="Pangilinan J.L."/>
            <person name="Park R."/>
            <person name="Pearson M."/>
            <person name="Quesneville H."/>
            <person name="Rouhier N."/>
            <person name="Sakthikumar S."/>
            <person name="Salamov A.A."/>
            <person name="Schmutz J."/>
            <person name="Selles B."/>
            <person name="Shapiro H."/>
            <person name="Tanguay P."/>
            <person name="Tuskan G.A."/>
            <person name="Henrissat B."/>
            <person name="Van de Peer Y."/>
            <person name="Rouze P."/>
            <person name="Ellis J.G."/>
            <person name="Dodds P.N."/>
            <person name="Schein J.E."/>
            <person name="Zhong S."/>
            <person name="Hamelin R.C."/>
            <person name="Grigoriev I.V."/>
            <person name="Szabo L.J."/>
            <person name="Martin F."/>
        </authorList>
    </citation>
    <scope>NUCLEOTIDE SEQUENCE [LARGE SCALE GENOMIC DNA]</scope>
    <source>
        <strain evidence="5">CRL 75-36-700-3 / race SCCL</strain>
    </source>
</reference>
<accession>E3L2B5</accession>
<keyword evidence="2" id="KW-0732">Signal</keyword>
<gene>
    <name evidence="4" type="ORF">PGTG_16728</name>
</gene>
<dbReference type="Proteomes" id="UP000008783">
    <property type="component" value="Unassembled WGS sequence"/>
</dbReference>
<organism evidence="4 5">
    <name type="scientific">Puccinia graminis f. sp. tritici (strain CRL 75-36-700-3 / race SCCL)</name>
    <name type="common">Black stem rust fungus</name>
    <dbReference type="NCBI Taxonomy" id="418459"/>
    <lineage>
        <taxon>Eukaryota</taxon>
        <taxon>Fungi</taxon>
        <taxon>Dikarya</taxon>
        <taxon>Basidiomycota</taxon>
        <taxon>Pucciniomycotina</taxon>
        <taxon>Pucciniomycetes</taxon>
        <taxon>Pucciniales</taxon>
        <taxon>Pucciniaceae</taxon>
        <taxon>Puccinia</taxon>
    </lineage>
</organism>
<feature type="signal peptide" evidence="2">
    <location>
        <begin position="1"/>
        <end position="23"/>
    </location>
</feature>
<sequence>MAFSIQFISMLMCLMSFQNTVNAHPYGNPANRPRSSNMTPAPHGLSLARSAAKLSPSCQLAASGLLDGEFGTCADILGLVSIFQANESLVSPINTWVSGACSSQPCSQQGLAKASQMIKTGCASDLQEGSIAAVTMYSILTHYDVTRDMFCTQYKENSTYCLPSVLGDVESQSGQKITLGEVVSLISGKLTKADLAFMSVPKETYCTPCGHAIVTKSATMIDAIRKDPVGITFNYDSSSTVHQISEICGAAFEDQQIPDSVQIAPPPPKAENPNEKKMA</sequence>
<evidence type="ECO:0000313" key="4">
    <source>
        <dbReference type="EMBL" id="EFP90702.1"/>
    </source>
</evidence>